<reference evidence="1" key="1">
    <citation type="submission" date="2014-11" db="EMBL/GenBank/DDBJ databases">
        <authorList>
            <person name="Amaro Gonzalez C."/>
        </authorList>
    </citation>
    <scope>NUCLEOTIDE SEQUENCE</scope>
</reference>
<reference evidence="1" key="2">
    <citation type="journal article" date="2015" name="Fish Shellfish Immunol.">
        <title>Early steps in the European eel (Anguilla anguilla)-Vibrio vulnificus interaction in the gills: Role of the RtxA13 toxin.</title>
        <authorList>
            <person name="Callol A."/>
            <person name="Pajuelo D."/>
            <person name="Ebbesson L."/>
            <person name="Teles M."/>
            <person name="MacKenzie S."/>
            <person name="Amaro C."/>
        </authorList>
    </citation>
    <scope>NUCLEOTIDE SEQUENCE</scope>
</reference>
<proteinExistence type="predicted"/>
<name>A0A0E9X6F4_ANGAN</name>
<dbReference type="AlphaFoldDB" id="A0A0E9X6F4"/>
<accession>A0A0E9X6F4</accession>
<sequence>MLVTSFAEHLLERIFYTSQMNMLSISVMQRNVSFLYTFHIERKARMCCGRKCGQCMGEREVTISSVSMLCLV</sequence>
<dbReference type="EMBL" id="GBXM01010536">
    <property type="protein sequence ID" value="JAH98041.1"/>
    <property type="molecule type" value="Transcribed_RNA"/>
</dbReference>
<organism evidence="1">
    <name type="scientific">Anguilla anguilla</name>
    <name type="common">European freshwater eel</name>
    <name type="synonym">Muraena anguilla</name>
    <dbReference type="NCBI Taxonomy" id="7936"/>
    <lineage>
        <taxon>Eukaryota</taxon>
        <taxon>Metazoa</taxon>
        <taxon>Chordata</taxon>
        <taxon>Craniata</taxon>
        <taxon>Vertebrata</taxon>
        <taxon>Euteleostomi</taxon>
        <taxon>Actinopterygii</taxon>
        <taxon>Neopterygii</taxon>
        <taxon>Teleostei</taxon>
        <taxon>Anguilliformes</taxon>
        <taxon>Anguillidae</taxon>
        <taxon>Anguilla</taxon>
    </lineage>
</organism>
<evidence type="ECO:0000313" key="1">
    <source>
        <dbReference type="EMBL" id="JAH98041.1"/>
    </source>
</evidence>
<protein>
    <submittedName>
        <fullName evidence="1">Uncharacterized protein</fullName>
    </submittedName>
</protein>